<keyword evidence="2" id="KW-1185">Reference proteome</keyword>
<sequence>MQSPAASLTSMNTTLTFGLPIVSVRNSDAVEDFELEERPSLRSYRRIEIKLGRNTKDADIEGIHAFLKSGDLVPHPDFVYLVADSAAWTSTRQQLIQSILSGFVATLYTISDSGNGVQISTLFYNEIGIFHPLNLSSVSICLDTLRTNSNIFYFLPGDLNALVLLPPRNPAAFLASKQVIAQLLKKVLPMADMGQIIEALKKIPGLKSLELSRPVSFDIQHLENQLLRYLEPFHGLQKLVLDNTIASVPLIDMGLRMFSVKVDSDDGESIIFHEPLPPALW</sequence>
<name>A0A9P5TLB1_GYMJU</name>
<dbReference type="AlphaFoldDB" id="A0A9P5TLB1"/>
<organism evidence="1 2">
    <name type="scientific">Gymnopilus junonius</name>
    <name type="common">Spectacular rustgill mushroom</name>
    <name type="synonym">Gymnopilus spectabilis subsp. junonius</name>
    <dbReference type="NCBI Taxonomy" id="109634"/>
    <lineage>
        <taxon>Eukaryota</taxon>
        <taxon>Fungi</taxon>
        <taxon>Dikarya</taxon>
        <taxon>Basidiomycota</taxon>
        <taxon>Agaricomycotina</taxon>
        <taxon>Agaricomycetes</taxon>
        <taxon>Agaricomycetidae</taxon>
        <taxon>Agaricales</taxon>
        <taxon>Agaricineae</taxon>
        <taxon>Hymenogastraceae</taxon>
        <taxon>Gymnopilus</taxon>
    </lineage>
</organism>
<dbReference type="Proteomes" id="UP000724874">
    <property type="component" value="Unassembled WGS sequence"/>
</dbReference>
<comment type="caution">
    <text evidence="1">The sequence shown here is derived from an EMBL/GenBank/DDBJ whole genome shotgun (WGS) entry which is preliminary data.</text>
</comment>
<evidence type="ECO:0000313" key="1">
    <source>
        <dbReference type="EMBL" id="KAF8898002.1"/>
    </source>
</evidence>
<protein>
    <submittedName>
        <fullName evidence="1">Uncharacterized protein</fullName>
    </submittedName>
</protein>
<proteinExistence type="predicted"/>
<reference evidence="1" key="1">
    <citation type="submission" date="2020-11" db="EMBL/GenBank/DDBJ databases">
        <authorList>
            <consortium name="DOE Joint Genome Institute"/>
            <person name="Ahrendt S."/>
            <person name="Riley R."/>
            <person name="Andreopoulos W."/>
            <person name="LaButti K."/>
            <person name="Pangilinan J."/>
            <person name="Ruiz-duenas F.J."/>
            <person name="Barrasa J.M."/>
            <person name="Sanchez-Garcia M."/>
            <person name="Camarero S."/>
            <person name="Miyauchi S."/>
            <person name="Serrano A."/>
            <person name="Linde D."/>
            <person name="Babiker R."/>
            <person name="Drula E."/>
            <person name="Ayuso-Fernandez I."/>
            <person name="Pacheco R."/>
            <person name="Padilla G."/>
            <person name="Ferreira P."/>
            <person name="Barriuso J."/>
            <person name="Kellner H."/>
            <person name="Castanera R."/>
            <person name="Alfaro M."/>
            <person name="Ramirez L."/>
            <person name="Pisabarro A.G."/>
            <person name="Kuo A."/>
            <person name="Tritt A."/>
            <person name="Lipzen A."/>
            <person name="He G."/>
            <person name="Yan M."/>
            <person name="Ng V."/>
            <person name="Cullen D."/>
            <person name="Martin F."/>
            <person name="Rosso M.-N."/>
            <person name="Henrissat B."/>
            <person name="Hibbett D."/>
            <person name="Martinez A.T."/>
            <person name="Grigoriev I.V."/>
        </authorList>
    </citation>
    <scope>NUCLEOTIDE SEQUENCE</scope>
    <source>
        <strain evidence="1">AH 44721</strain>
    </source>
</reference>
<evidence type="ECO:0000313" key="2">
    <source>
        <dbReference type="Proteomes" id="UP000724874"/>
    </source>
</evidence>
<gene>
    <name evidence="1" type="ORF">CPB84DRAFT_1781113</name>
</gene>
<dbReference type="EMBL" id="JADNYJ010000056">
    <property type="protein sequence ID" value="KAF8898002.1"/>
    <property type="molecule type" value="Genomic_DNA"/>
</dbReference>
<accession>A0A9P5TLB1</accession>